<protein>
    <submittedName>
        <fullName evidence="1">Uncharacterized protein</fullName>
    </submittedName>
</protein>
<evidence type="ECO:0000313" key="1">
    <source>
        <dbReference type="EMBL" id="TYK23155.1"/>
    </source>
</evidence>
<proteinExistence type="predicted"/>
<name>A0A5D3DHU8_CUCMM</name>
<organism evidence="1 2">
    <name type="scientific">Cucumis melo var. makuwa</name>
    <name type="common">Oriental melon</name>
    <dbReference type="NCBI Taxonomy" id="1194695"/>
    <lineage>
        <taxon>Eukaryota</taxon>
        <taxon>Viridiplantae</taxon>
        <taxon>Streptophyta</taxon>
        <taxon>Embryophyta</taxon>
        <taxon>Tracheophyta</taxon>
        <taxon>Spermatophyta</taxon>
        <taxon>Magnoliopsida</taxon>
        <taxon>eudicotyledons</taxon>
        <taxon>Gunneridae</taxon>
        <taxon>Pentapetalae</taxon>
        <taxon>rosids</taxon>
        <taxon>fabids</taxon>
        <taxon>Cucurbitales</taxon>
        <taxon>Cucurbitaceae</taxon>
        <taxon>Benincaseae</taxon>
        <taxon>Cucumis</taxon>
    </lineage>
</organism>
<evidence type="ECO:0000313" key="2">
    <source>
        <dbReference type="Proteomes" id="UP000321947"/>
    </source>
</evidence>
<gene>
    <name evidence="1" type="ORF">E5676_scaffold142G001700</name>
</gene>
<accession>A0A5D3DHU8</accession>
<dbReference type="PANTHER" id="PTHR10775">
    <property type="entry name" value="OS08G0208400 PROTEIN"/>
    <property type="match status" value="1"/>
</dbReference>
<reference evidence="1 2" key="1">
    <citation type="submission" date="2019-08" db="EMBL/GenBank/DDBJ databases">
        <title>Draft genome sequences of two oriental melons (Cucumis melo L. var makuwa).</title>
        <authorList>
            <person name="Kwon S.-Y."/>
        </authorList>
    </citation>
    <scope>NUCLEOTIDE SEQUENCE [LARGE SCALE GENOMIC DNA]</scope>
    <source>
        <strain evidence="2">cv. Chang Bougi</strain>
        <tissue evidence="1">Leaf</tissue>
    </source>
</reference>
<comment type="caution">
    <text evidence="1">The sequence shown here is derived from an EMBL/GenBank/DDBJ whole genome shotgun (WGS) entry which is preliminary data.</text>
</comment>
<dbReference type="PANTHER" id="PTHR10775:SF185">
    <property type="entry name" value="OS08G0208400 PROTEIN"/>
    <property type="match status" value="1"/>
</dbReference>
<dbReference type="AlphaFoldDB" id="A0A5D3DHU8"/>
<sequence length="232" mass="27019">MHIKVLNGWSNKSFDILFELLRAMFPMYSTTIPSSFYEAKRKLSDLGLGYETIHSCKYDYVLYWKEWGDLQHYPTCGSVDMKWHKDKRVETDDVLRHLADVEGLKHFDYEFSDFASDPWNVRLGKNQSYHECSVGPTRFEDKKVFTPDRSRWTDVGREYIEIVKGDLQNKQLFSCRSNNGRTRLLDKSSLTIIAATSSRFYNDSMSSLSNKAAEDAHNQMLGFQFQPTLESS</sequence>
<dbReference type="Proteomes" id="UP000321947">
    <property type="component" value="Unassembled WGS sequence"/>
</dbReference>
<dbReference type="EMBL" id="SSTD01004586">
    <property type="protein sequence ID" value="TYK23155.1"/>
    <property type="molecule type" value="Genomic_DNA"/>
</dbReference>